<proteinExistence type="inferred from homology"/>
<dbReference type="SUPFAM" id="SSF51197">
    <property type="entry name" value="Clavaminate synthase-like"/>
    <property type="match status" value="1"/>
</dbReference>
<keyword evidence="3" id="KW-0479">Metal-binding</keyword>
<keyword evidence="5" id="KW-0560">Oxidoreductase</keyword>
<keyword evidence="4" id="KW-0223">Dioxygenase</keyword>
<protein>
    <submittedName>
        <fullName evidence="8">Jlp1p</fullName>
    </submittedName>
</protein>
<dbReference type="PANTHER" id="PTHR30468">
    <property type="entry name" value="ALPHA-KETOGLUTARATE-DEPENDENT SULFONATE DIOXYGENASE"/>
    <property type="match status" value="1"/>
</dbReference>
<gene>
    <name evidence="8" type="primary">JLP1</name>
    <name evidence="8" type="ORF">AWJ20_2458</name>
</gene>
<feature type="domain" description="TauD/TfdA-like" evidence="7">
    <location>
        <begin position="98"/>
        <end position="367"/>
    </location>
</feature>
<dbReference type="Gene3D" id="3.60.130.10">
    <property type="entry name" value="Clavaminate synthase-like"/>
    <property type="match status" value="1"/>
</dbReference>
<reference evidence="8 9" key="1">
    <citation type="submission" date="2016-02" db="EMBL/GenBank/DDBJ databases">
        <title>Complete genome sequence and transcriptome regulation of the pentose utilising yeast Sugiyamaella lignohabitans.</title>
        <authorList>
            <person name="Bellasio M."/>
            <person name="Peymann A."/>
            <person name="Valli M."/>
            <person name="Sipitzky M."/>
            <person name="Graf A."/>
            <person name="Sauer M."/>
            <person name="Marx H."/>
            <person name="Mattanovich D."/>
        </authorList>
    </citation>
    <scope>NUCLEOTIDE SEQUENCE [LARGE SCALE GENOMIC DNA]</scope>
    <source>
        <strain evidence="8 9">CBS 10342</strain>
    </source>
</reference>
<evidence type="ECO:0000256" key="5">
    <source>
        <dbReference type="ARBA" id="ARBA00023002"/>
    </source>
</evidence>
<evidence type="ECO:0000313" key="9">
    <source>
        <dbReference type="Proteomes" id="UP000189580"/>
    </source>
</evidence>
<dbReference type="GO" id="GO:0046872">
    <property type="term" value="F:metal ion binding"/>
    <property type="evidence" value="ECO:0007669"/>
    <property type="project" value="UniProtKB-KW"/>
</dbReference>
<dbReference type="GeneID" id="30034371"/>
<dbReference type="Pfam" id="PF02668">
    <property type="entry name" value="TauD"/>
    <property type="match status" value="1"/>
</dbReference>
<evidence type="ECO:0000259" key="7">
    <source>
        <dbReference type="Pfam" id="PF02668"/>
    </source>
</evidence>
<evidence type="ECO:0000256" key="6">
    <source>
        <dbReference type="ARBA" id="ARBA00023004"/>
    </source>
</evidence>
<dbReference type="GO" id="GO:0005737">
    <property type="term" value="C:cytoplasm"/>
    <property type="evidence" value="ECO:0007669"/>
    <property type="project" value="TreeGrafter"/>
</dbReference>
<dbReference type="AlphaFoldDB" id="A0A167F5C4"/>
<dbReference type="Proteomes" id="UP000189580">
    <property type="component" value="Chromosome b"/>
</dbReference>
<dbReference type="KEGG" id="slb:AWJ20_2458"/>
<dbReference type="PANTHER" id="PTHR30468:SF1">
    <property type="entry name" value="ALPHA-KETOGLUTARATE-DEPENDENT SULFONATE DIOXYGENASE"/>
    <property type="match status" value="1"/>
</dbReference>
<comment type="cofactor">
    <cofactor evidence="1">
        <name>Fe(2+)</name>
        <dbReference type="ChEBI" id="CHEBI:29033"/>
    </cofactor>
</comment>
<comment type="similarity">
    <text evidence="2">Belongs to the TfdA dioxygenase family.</text>
</comment>
<dbReference type="FunFam" id="3.60.130.10:FF:000003">
    <property type="entry name" value="Alpha-ketoglutarate-dependent taurine dioxygenase"/>
    <property type="match status" value="1"/>
</dbReference>
<dbReference type="InterPro" id="IPR003819">
    <property type="entry name" value="TauD/TfdA-like"/>
</dbReference>
<organism evidence="8 9">
    <name type="scientific">Sugiyamaella lignohabitans</name>
    <dbReference type="NCBI Taxonomy" id="796027"/>
    <lineage>
        <taxon>Eukaryota</taxon>
        <taxon>Fungi</taxon>
        <taxon>Dikarya</taxon>
        <taxon>Ascomycota</taxon>
        <taxon>Saccharomycotina</taxon>
        <taxon>Dipodascomycetes</taxon>
        <taxon>Dipodascales</taxon>
        <taxon>Trichomonascaceae</taxon>
        <taxon>Sugiyamaella</taxon>
    </lineage>
</organism>
<dbReference type="RefSeq" id="XP_018737322.1">
    <property type="nucleotide sequence ID" value="XM_018879402.1"/>
</dbReference>
<evidence type="ECO:0000256" key="4">
    <source>
        <dbReference type="ARBA" id="ARBA00022964"/>
    </source>
</evidence>
<accession>A0A167F5C4</accession>
<dbReference type="InterPro" id="IPR042098">
    <property type="entry name" value="TauD-like_sf"/>
</dbReference>
<evidence type="ECO:0000256" key="1">
    <source>
        <dbReference type="ARBA" id="ARBA00001954"/>
    </source>
</evidence>
<evidence type="ECO:0000256" key="3">
    <source>
        <dbReference type="ARBA" id="ARBA00022723"/>
    </source>
</evidence>
<dbReference type="OrthoDB" id="10257314at2759"/>
<evidence type="ECO:0000313" key="8">
    <source>
        <dbReference type="EMBL" id="ANB14845.1"/>
    </source>
</evidence>
<dbReference type="EMBL" id="CP014503">
    <property type="protein sequence ID" value="ANB14845.1"/>
    <property type="molecule type" value="Genomic_DNA"/>
</dbReference>
<keyword evidence="6" id="KW-0408">Iron</keyword>
<name>A0A167F5C4_9ASCO</name>
<evidence type="ECO:0000256" key="2">
    <source>
        <dbReference type="ARBA" id="ARBA00005896"/>
    </source>
</evidence>
<dbReference type="GO" id="GO:0000907">
    <property type="term" value="F:sulfonate dioxygenase activity"/>
    <property type="evidence" value="ECO:0007669"/>
    <property type="project" value="TreeGrafter"/>
</dbReference>
<keyword evidence="9" id="KW-1185">Reference proteome</keyword>
<sequence>MSSIVESIKNLDIKSDTPEKTRKDLQFDKSEFRYPNYAPTFNPEQKYPPYEQFEFKDPGLLADENLANLFPNGLPSTDADKRAPANTQIVKFGYSHIELTPKFGSEIRGVQLSQLSDEAKNDLARFVAERGVVVFRDQDLRDLPIEQALKFAEHFGRQHIHPTSGSPEGHPEVHLVYRDSKRKVFDEYFAKKISSTAFHSDVTYEQQPPGTTFLGILDSPSTGGDTVFADTVEIYNRLSPEFKKRLHGLKAIHSAHEQAEFSRVRGGVVRREPVKTAHPIVRTHPVTKKKAIFVNNQFTRYVEGFKSEESDYLLNFLYDVIAKSADTQVRAKWEDGTVVVWDNRRAVHSALLDWDAEGQTRHAFRLTPQAEVPYETPFE</sequence>
<dbReference type="InterPro" id="IPR051323">
    <property type="entry name" value="AtsK-like"/>
</dbReference>
<dbReference type="GO" id="GO:0044273">
    <property type="term" value="P:sulfur compound catabolic process"/>
    <property type="evidence" value="ECO:0007669"/>
    <property type="project" value="TreeGrafter"/>
</dbReference>